<proteinExistence type="predicted"/>
<dbReference type="AlphaFoldDB" id="A0A8H7P321"/>
<evidence type="ECO:0000313" key="3">
    <source>
        <dbReference type="Proteomes" id="UP000639403"/>
    </source>
</evidence>
<dbReference type="Proteomes" id="UP000639403">
    <property type="component" value="Unassembled WGS sequence"/>
</dbReference>
<feature type="compositionally biased region" description="Polar residues" evidence="1">
    <location>
        <begin position="1"/>
        <end position="15"/>
    </location>
</feature>
<gene>
    <name evidence="2" type="ORF">IEO21_04861</name>
</gene>
<reference evidence="2" key="1">
    <citation type="submission" date="2020-11" db="EMBL/GenBank/DDBJ databases">
        <authorList>
            <person name="Koelle M."/>
            <person name="Horta M.A.C."/>
            <person name="Nowrousian M."/>
            <person name="Ohm R.A."/>
            <person name="Benz P."/>
            <person name="Pilgard A."/>
        </authorList>
    </citation>
    <scope>NUCLEOTIDE SEQUENCE</scope>
    <source>
        <strain evidence="2">FPRL280</strain>
    </source>
</reference>
<dbReference type="EMBL" id="JADOXO010000078">
    <property type="protein sequence ID" value="KAF9814917.1"/>
    <property type="molecule type" value="Genomic_DNA"/>
</dbReference>
<accession>A0A8H7P321</accession>
<comment type="caution">
    <text evidence="2">The sequence shown here is derived from an EMBL/GenBank/DDBJ whole genome shotgun (WGS) entry which is preliminary data.</text>
</comment>
<sequence length="24" mass="2541">MHISGATTASPSKMVSQRPRLLTA</sequence>
<evidence type="ECO:0000313" key="2">
    <source>
        <dbReference type="EMBL" id="KAF9814917.1"/>
    </source>
</evidence>
<feature type="region of interest" description="Disordered" evidence="1">
    <location>
        <begin position="1"/>
        <end position="24"/>
    </location>
</feature>
<evidence type="ECO:0000256" key="1">
    <source>
        <dbReference type="SAM" id="MobiDB-lite"/>
    </source>
</evidence>
<reference evidence="2" key="2">
    <citation type="journal article" name="Front. Microbiol.">
        <title>Degradative Capacity of Two Strains of Rhodonia placenta: From Phenotype to Genotype.</title>
        <authorList>
            <person name="Kolle M."/>
            <person name="Horta M.A.C."/>
            <person name="Nowrousian M."/>
            <person name="Ohm R.A."/>
            <person name="Benz J.P."/>
            <person name="Pilgard A."/>
        </authorList>
    </citation>
    <scope>NUCLEOTIDE SEQUENCE</scope>
    <source>
        <strain evidence="2">FPRL280</strain>
    </source>
</reference>
<name>A0A8H7P321_9APHY</name>
<protein>
    <submittedName>
        <fullName evidence="2">Uncharacterized protein</fullName>
    </submittedName>
</protein>
<organism evidence="2 3">
    <name type="scientific">Rhodonia placenta</name>
    <dbReference type="NCBI Taxonomy" id="104341"/>
    <lineage>
        <taxon>Eukaryota</taxon>
        <taxon>Fungi</taxon>
        <taxon>Dikarya</taxon>
        <taxon>Basidiomycota</taxon>
        <taxon>Agaricomycotina</taxon>
        <taxon>Agaricomycetes</taxon>
        <taxon>Polyporales</taxon>
        <taxon>Adustoporiaceae</taxon>
        <taxon>Rhodonia</taxon>
    </lineage>
</organism>